<feature type="signal peptide" evidence="1">
    <location>
        <begin position="1"/>
        <end position="23"/>
    </location>
</feature>
<reference evidence="2 3" key="1">
    <citation type="journal article" date="2018" name="Plant J.">
        <title>Genome sequences of Chlorella sorokiniana UTEX 1602 and Micractinium conductrix SAG 241.80: implications to maltose excretion by a green alga.</title>
        <authorList>
            <person name="Arriola M.B."/>
            <person name="Velmurugan N."/>
            <person name="Zhang Y."/>
            <person name="Plunkett M.H."/>
            <person name="Hondzo H."/>
            <person name="Barney B.M."/>
        </authorList>
    </citation>
    <scope>NUCLEOTIDE SEQUENCE [LARGE SCALE GENOMIC DNA]</scope>
    <source>
        <strain evidence="3">UTEX 1602</strain>
    </source>
</reference>
<sequence length="824" mass="83166">MPRHAALAALALLVACALSGSAAVPEPQLLPAALTVAPSTAVGMRYRLQLVGRPACPASHQLAFLSAPACSEGNQELDFNNWYEMATWDVALAAGQALGPDGSVLGVPVTFKSMGRARNCAGFLAASVGGAPQFQAAAGYTWVIERVPCTADQFHIVSKAARDAGSPARYLGGAAACAQKGVGLYADGGAALITWRFVPFQVPSGCRPKSASCAVTGPAGASNCCAGLACVPAAVGGGAVCATRPTPPSFKTGVATNAAGKVVITAELSVPADKGATRLGGISYEVVAQPSSGAPITISLTGGRRRAYFVDPLHGQLCGKAFTFTARAHNAVGWSDPETYPAVSTVDTPACTTTCKGKTVGCTGENSPVGRRLQTPTQYAQGDCCAGLYCIYSSANGPICVSKTTNPSIIGASASATATGAKIDVVVLQASDEGAGAIQLPVTYMVKATSGSESVFATSTTVSGPSVLTLTDDATPLCGKTWQLEVQTVVSGAPPSDWVAGPTVTAPACPPTCQAKGQGCDGLSRRRLQEFITGSCCADLYCAYDATEINTVCAAKPTNPSILLAIADASSGALGISVSVQGSSDEGAGATALHVDYLLRADDGNGNIITATVPTQQSPFTMQLAEPEHQLCGKAWQLAVQAVPRYAPPSDWVDGPTVTTPACAPTCKAKAQACTGASSGPGRRLQGPNEYVHGDCCADLYCINSSNNGPVCAAKTTNPAILSASASSTGSGATIEVQVQPSSDEGAGTLSLPASYTVVATSGSDTVFARAPSGPAPIMLQLTDSATAMLCGKTWQLRVQTTVALAPSSDLVDGPVVTAPACPP</sequence>
<evidence type="ECO:0008006" key="4">
    <source>
        <dbReference type="Google" id="ProtNLM"/>
    </source>
</evidence>
<proteinExistence type="predicted"/>
<keyword evidence="3" id="KW-1185">Reference proteome</keyword>
<evidence type="ECO:0000256" key="1">
    <source>
        <dbReference type="SAM" id="SignalP"/>
    </source>
</evidence>
<dbReference type="AlphaFoldDB" id="A0A2P6TQB4"/>
<feature type="chain" id="PRO_5015134043" description="Fibronectin type-III domain-containing protein" evidence="1">
    <location>
        <begin position="24"/>
        <end position="824"/>
    </location>
</feature>
<accession>A0A2P6TQB4</accession>
<organism evidence="2 3">
    <name type="scientific">Chlorella sorokiniana</name>
    <name type="common">Freshwater green alga</name>
    <dbReference type="NCBI Taxonomy" id="3076"/>
    <lineage>
        <taxon>Eukaryota</taxon>
        <taxon>Viridiplantae</taxon>
        <taxon>Chlorophyta</taxon>
        <taxon>core chlorophytes</taxon>
        <taxon>Trebouxiophyceae</taxon>
        <taxon>Chlorellales</taxon>
        <taxon>Chlorellaceae</taxon>
        <taxon>Chlorella clade</taxon>
        <taxon>Chlorella</taxon>
    </lineage>
</organism>
<evidence type="ECO:0000313" key="3">
    <source>
        <dbReference type="Proteomes" id="UP000239899"/>
    </source>
</evidence>
<name>A0A2P6TQB4_CHLSO</name>
<protein>
    <recommendedName>
        <fullName evidence="4">Fibronectin type-III domain-containing protein</fullName>
    </recommendedName>
</protein>
<evidence type="ECO:0000313" key="2">
    <source>
        <dbReference type="EMBL" id="PRW56220.1"/>
    </source>
</evidence>
<comment type="caution">
    <text evidence="2">The sequence shown here is derived from an EMBL/GenBank/DDBJ whole genome shotgun (WGS) entry which is preliminary data.</text>
</comment>
<dbReference type="Proteomes" id="UP000239899">
    <property type="component" value="Unassembled WGS sequence"/>
</dbReference>
<gene>
    <name evidence="2" type="ORF">C2E21_5289</name>
</gene>
<dbReference type="EMBL" id="LHPG02000009">
    <property type="protein sequence ID" value="PRW56220.1"/>
    <property type="molecule type" value="Genomic_DNA"/>
</dbReference>
<dbReference type="PROSITE" id="PS51257">
    <property type="entry name" value="PROKAR_LIPOPROTEIN"/>
    <property type="match status" value="1"/>
</dbReference>
<keyword evidence="1" id="KW-0732">Signal</keyword>